<evidence type="ECO:0000313" key="1">
    <source>
        <dbReference type="EMBL" id="KAJ7210550.1"/>
    </source>
</evidence>
<dbReference type="EMBL" id="JARJCW010000028">
    <property type="protein sequence ID" value="KAJ7210550.1"/>
    <property type="molecule type" value="Genomic_DNA"/>
</dbReference>
<keyword evidence="2" id="KW-1185">Reference proteome</keyword>
<dbReference type="Proteomes" id="UP001219525">
    <property type="component" value="Unassembled WGS sequence"/>
</dbReference>
<comment type="caution">
    <text evidence="1">The sequence shown here is derived from an EMBL/GenBank/DDBJ whole genome shotgun (WGS) entry which is preliminary data.</text>
</comment>
<dbReference type="Gene3D" id="3.80.10.10">
    <property type="entry name" value="Ribonuclease Inhibitor"/>
    <property type="match status" value="1"/>
</dbReference>
<protein>
    <recommendedName>
        <fullName evidence="3">F-box domain-containing protein</fullName>
    </recommendedName>
</protein>
<reference evidence="1" key="1">
    <citation type="submission" date="2023-03" db="EMBL/GenBank/DDBJ databases">
        <title>Massive genome expansion in bonnet fungi (Mycena s.s.) driven by repeated elements and novel gene families across ecological guilds.</title>
        <authorList>
            <consortium name="Lawrence Berkeley National Laboratory"/>
            <person name="Harder C.B."/>
            <person name="Miyauchi S."/>
            <person name="Viragh M."/>
            <person name="Kuo A."/>
            <person name="Thoen E."/>
            <person name="Andreopoulos B."/>
            <person name="Lu D."/>
            <person name="Skrede I."/>
            <person name="Drula E."/>
            <person name="Henrissat B."/>
            <person name="Morin E."/>
            <person name="Kohler A."/>
            <person name="Barry K."/>
            <person name="LaButti K."/>
            <person name="Morin E."/>
            <person name="Salamov A."/>
            <person name="Lipzen A."/>
            <person name="Mereny Z."/>
            <person name="Hegedus B."/>
            <person name="Baldrian P."/>
            <person name="Stursova M."/>
            <person name="Weitz H."/>
            <person name="Taylor A."/>
            <person name="Grigoriev I.V."/>
            <person name="Nagy L.G."/>
            <person name="Martin F."/>
            <person name="Kauserud H."/>
        </authorList>
    </citation>
    <scope>NUCLEOTIDE SEQUENCE</scope>
    <source>
        <strain evidence="1">9144</strain>
    </source>
</reference>
<organism evidence="1 2">
    <name type="scientific">Mycena pura</name>
    <dbReference type="NCBI Taxonomy" id="153505"/>
    <lineage>
        <taxon>Eukaryota</taxon>
        <taxon>Fungi</taxon>
        <taxon>Dikarya</taxon>
        <taxon>Basidiomycota</taxon>
        <taxon>Agaricomycotina</taxon>
        <taxon>Agaricomycetes</taxon>
        <taxon>Agaricomycetidae</taxon>
        <taxon>Agaricales</taxon>
        <taxon>Marasmiineae</taxon>
        <taxon>Mycenaceae</taxon>
        <taxon>Mycena</taxon>
    </lineage>
</organism>
<dbReference type="InterPro" id="IPR032675">
    <property type="entry name" value="LRR_dom_sf"/>
</dbReference>
<evidence type="ECO:0000313" key="2">
    <source>
        <dbReference type="Proteomes" id="UP001219525"/>
    </source>
</evidence>
<gene>
    <name evidence="1" type="ORF">GGX14DRAFT_626072</name>
</gene>
<accession>A0AAD6VM04</accession>
<dbReference type="AlphaFoldDB" id="A0AAD6VM04"/>
<sequence>MWGILKNAVKALRAVCWRMVHPNQSRRTKPNHSVWATNAPLSGAEVVQVTDLLTKAEANLHLVEPGHDHALVSAQIQSYRVALAPHKSLLPEVLAMIFANCVGTPIILPPSPHEPALAIAGTCRSWRHIILNIPNLWCNILLDFISGPNPVKLLEYAKLWLSRSNTLITLRNSSSRWAESRMQEQNVDPISYLVAPYVSRCREIDMRFLEASVDEFFTVPAGSIDHLEVLYLETLWVTMPFGPSGEPLEVFRSAPRLQHVLFSTDMCSIDPQVLGLPWPQLTGLHFIATYIPPLAMHAILRESHALVECSFSIIELDGATAAALQRVPECILPALRSLMVEFSPQTTDYAPFLRPLVLPALEDLELRPLEAGYLPQCVWSQPAYAGLVARSRFTLRRLAILHYTIAPADLIAVLRGMPSLTTFELFLWEKTEWDARVLRGLADGALLPRLEALTFSTHPIGDVLDALEARVRLGKTGGAGVARLRSLQMEVTWRLDVPSEQMARFMRLAEDGGPKCRAVSHTRAYAHDRSRTSTQVLASS</sequence>
<proteinExistence type="predicted"/>
<evidence type="ECO:0008006" key="3">
    <source>
        <dbReference type="Google" id="ProtNLM"/>
    </source>
</evidence>
<name>A0AAD6VM04_9AGAR</name>